<evidence type="ECO:0000313" key="2">
    <source>
        <dbReference type="Proteomes" id="UP000059680"/>
    </source>
</evidence>
<dbReference type="AlphaFoldDB" id="A0A0P0WGP4"/>
<organism evidence="1 2">
    <name type="scientific">Oryza sativa subsp. japonica</name>
    <name type="common">Rice</name>
    <dbReference type="NCBI Taxonomy" id="39947"/>
    <lineage>
        <taxon>Eukaryota</taxon>
        <taxon>Viridiplantae</taxon>
        <taxon>Streptophyta</taxon>
        <taxon>Embryophyta</taxon>
        <taxon>Tracheophyta</taxon>
        <taxon>Spermatophyta</taxon>
        <taxon>Magnoliopsida</taxon>
        <taxon>Liliopsida</taxon>
        <taxon>Poales</taxon>
        <taxon>Poaceae</taxon>
        <taxon>BOP clade</taxon>
        <taxon>Oryzoideae</taxon>
        <taxon>Oryzeae</taxon>
        <taxon>Oryzinae</taxon>
        <taxon>Oryza</taxon>
        <taxon>Oryza sativa</taxon>
    </lineage>
</organism>
<reference evidence="2" key="1">
    <citation type="journal article" date="2005" name="Nature">
        <title>The map-based sequence of the rice genome.</title>
        <authorList>
            <consortium name="International rice genome sequencing project (IRGSP)"/>
            <person name="Matsumoto T."/>
            <person name="Wu J."/>
            <person name="Kanamori H."/>
            <person name="Katayose Y."/>
            <person name="Fujisawa M."/>
            <person name="Namiki N."/>
            <person name="Mizuno H."/>
            <person name="Yamamoto K."/>
            <person name="Antonio B.A."/>
            <person name="Baba T."/>
            <person name="Sakata K."/>
            <person name="Nagamura Y."/>
            <person name="Aoki H."/>
            <person name="Arikawa K."/>
            <person name="Arita K."/>
            <person name="Bito T."/>
            <person name="Chiden Y."/>
            <person name="Fujitsuka N."/>
            <person name="Fukunaka R."/>
            <person name="Hamada M."/>
            <person name="Harada C."/>
            <person name="Hayashi A."/>
            <person name="Hijishita S."/>
            <person name="Honda M."/>
            <person name="Hosokawa S."/>
            <person name="Ichikawa Y."/>
            <person name="Idonuma A."/>
            <person name="Iijima M."/>
            <person name="Ikeda M."/>
            <person name="Ikeno M."/>
            <person name="Ito K."/>
            <person name="Ito S."/>
            <person name="Ito T."/>
            <person name="Ito Y."/>
            <person name="Ito Y."/>
            <person name="Iwabuchi A."/>
            <person name="Kamiya K."/>
            <person name="Karasawa W."/>
            <person name="Kurita K."/>
            <person name="Katagiri S."/>
            <person name="Kikuta A."/>
            <person name="Kobayashi H."/>
            <person name="Kobayashi N."/>
            <person name="Machita K."/>
            <person name="Maehara T."/>
            <person name="Masukawa M."/>
            <person name="Mizubayashi T."/>
            <person name="Mukai Y."/>
            <person name="Nagasaki H."/>
            <person name="Nagata Y."/>
            <person name="Naito S."/>
            <person name="Nakashima M."/>
            <person name="Nakama Y."/>
            <person name="Nakamichi Y."/>
            <person name="Nakamura M."/>
            <person name="Meguro A."/>
            <person name="Negishi M."/>
            <person name="Ohta I."/>
            <person name="Ohta T."/>
            <person name="Okamoto M."/>
            <person name="Ono N."/>
            <person name="Saji S."/>
            <person name="Sakaguchi M."/>
            <person name="Sakai K."/>
            <person name="Shibata M."/>
            <person name="Shimokawa T."/>
            <person name="Song J."/>
            <person name="Takazaki Y."/>
            <person name="Terasawa K."/>
            <person name="Tsugane M."/>
            <person name="Tsuji K."/>
            <person name="Ueda S."/>
            <person name="Waki K."/>
            <person name="Yamagata H."/>
            <person name="Yamamoto M."/>
            <person name="Yamamoto S."/>
            <person name="Yamane H."/>
            <person name="Yoshiki S."/>
            <person name="Yoshihara R."/>
            <person name="Yukawa K."/>
            <person name="Zhong H."/>
            <person name="Yano M."/>
            <person name="Yuan Q."/>
            <person name="Ouyang S."/>
            <person name="Liu J."/>
            <person name="Jones K.M."/>
            <person name="Gansberger K."/>
            <person name="Moffat K."/>
            <person name="Hill J."/>
            <person name="Bera J."/>
            <person name="Fadrosh D."/>
            <person name="Jin S."/>
            <person name="Johri S."/>
            <person name="Kim M."/>
            <person name="Overton L."/>
            <person name="Reardon M."/>
            <person name="Tsitrin T."/>
            <person name="Vuong H."/>
            <person name="Weaver B."/>
            <person name="Ciecko A."/>
            <person name="Tallon L."/>
            <person name="Jackson J."/>
            <person name="Pai G."/>
            <person name="Aken S.V."/>
            <person name="Utterback T."/>
            <person name="Reidmuller S."/>
            <person name="Feldblyum T."/>
            <person name="Hsiao J."/>
            <person name="Zismann V."/>
            <person name="Iobst S."/>
            <person name="de Vazeille A.R."/>
            <person name="Buell C.R."/>
            <person name="Ying K."/>
            <person name="Li Y."/>
            <person name="Lu T."/>
            <person name="Huang Y."/>
            <person name="Zhao Q."/>
            <person name="Feng Q."/>
            <person name="Zhang L."/>
            <person name="Zhu J."/>
            <person name="Weng Q."/>
            <person name="Mu J."/>
            <person name="Lu Y."/>
            <person name="Fan D."/>
            <person name="Liu Y."/>
            <person name="Guan J."/>
            <person name="Zhang Y."/>
            <person name="Yu S."/>
            <person name="Liu X."/>
            <person name="Zhang Y."/>
            <person name="Hong G."/>
            <person name="Han B."/>
            <person name="Choisne N."/>
            <person name="Demange N."/>
            <person name="Orjeda G."/>
            <person name="Samain S."/>
            <person name="Cattolico L."/>
            <person name="Pelletier E."/>
            <person name="Couloux A."/>
            <person name="Segurens B."/>
            <person name="Wincker P."/>
            <person name="D'Hont A."/>
            <person name="Scarpelli C."/>
            <person name="Weissenbach J."/>
            <person name="Salanoubat M."/>
            <person name="Quetier F."/>
            <person name="Yu Y."/>
            <person name="Kim H.R."/>
            <person name="Rambo T."/>
            <person name="Currie J."/>
            <person name="Collura K."/>
            <person name="Luo M."/>
            <person name="Yang T."/>
            <person name="Ammiraju J.S.S."/>
            <person name="Engler F."/>
            <person name="Soderlund C."/>
            <person name="Wing R.A."/>
            <person name="Palmer L.E."/>
            <person name="de la Bastide M."/>
            <person name="Spiegel L."/>
            <person name="Nascimento L."/>
            <person name="Zutavern T."/>
            <person name="O'Shaughnessy A."/>
            <person name="Dike S."/>
            <person name="Dedhia N."/>
            <person name="Preston R."/>
            <person name="Balija V."/>
            <person name="McCombie W.R."/>
            <person name="Chow T."/>
            <person name="Chen H."/>
            <person name="Chung M."/>
            <person name="Chen C."/>
            <person name="Shaw J."/>
            <person name="Wu H."/>
            <person name="Hsiao K."/>
            <person name="Chao Y."/>
            <person name="Chu M."/>
            <person name="Cheng C."/>
            <person name="Hour A."/>
            <person name="Lee P."/>
            <person name="Lin S."/>
            <person name="Lin Y."/>
            <person name="Liou J."/>
            <person name="Liu S."/>
            <person name="Hsing Y."/>
            <person name="Raghuvanshi S."/>
            <person name="Mohanty A."/>
            <person name="Bharti A.K."/>
            <person name="Gaur A."/>
            <person name="Gupta V."/>
            <person name="Kumar D."/>
            <person name="Ravi V."/>
            <person name="Vij S."/>
            <person name="Kapur A."/>
            <person name="Khurana P."/>
            <person name="Khurana P."/>
            <person name="Khurana J.P."/>
            <person name="Tyagi A.K."/>
            <person name="Gaikwad K."/>
            <person name="Singh A."/>
            <person name="Dalal V."/>
            <person name="Srivastava S."/>
            <person name="Dixit A."/>
            <person name="Pal A.K."/>
            <person name="Ghazi I.A."/>
            <person name="Yadav M."/>
            <person name="Pandit A."/>
            <person name="Bhargava A."/>
            <person name="Sureshbabu K."/>
            <person name="Batra K."/>
            <person name="Sharma T.R."/>
            <person name="Mohapatra T."/>
            <person name="Singh N.K."/>
            <person name="Messing J."/>
            <person name="Nelson A.B."/>
            <person name="Fuks G."/>
            <person name="Kavchok S."/>
            <person name="Keizer G."/>
            <person name="Linton E."/>
            <person name="Llaca V."/>
            <person name="Song R."/>
            <person name="Tanyolac B."/>
            <person name="Young S."/>
            <person name="Ho-Il K."/>
            <person name="Hahn J.H."/>
            <person name="Sangsakoo G."/>
            <person name="Vanavichit A."/>
            <person name="de Mattos Luiz.A.T."/>
            <person name="Zimmer P.D."/>
            <person name="Malone G."/>
            <person name="Dellagostin O."/>
            <person name="de Oliveira A.C."/>
            <person name="Bevan M."/>
            <person name="Bancroft I."/>
            <person name="Minx P."/>
            <person name="Cordum H."/>
            <person name="Wilson R."/>
            <person name="Cheng Z."/>
            <person name="Jin W."/>
            <person name="Jiang J."/>
            <person name="Leong S.A."/>
            <person name="Iwama H."/>
            <person name="Gojobori T."/>
            <person name="Itoh T."/>
            <person name="Niimura Y."/>
            <person name="Fujii Y."/>
            <person name="Habara T."/>
            <person name="Sakai H."/>
            <person name="Sato Y."/>
            <person name="Wilson G."/>
            <person name="Kumar K."/>
            <person name="McCouch S."/>
            <person name="Juretic N."/>
            <person name="Hoen D."/>
            <person name="Wright S."/>
            <person name="Bruskiewich R."/>
            <person name="Bureau T."/>
            <person name="Miyao A."/>
            <person name="Hirochika H."/>
            <person name="Nishikawa T."/>
            <person name="Kadowaki K."/>
            <person name="Sugiura M."/>
            <person name="Burr B."/>
            <person name="Sasaki T."/>
        </authorList>
    </citation>
    <scope>NUCLEOTIDE SEQUENCE [LARGE SCALE GENOMIC DNA]</scope>
    <source>
        <strain evidence="2">cv. Nipponbare</strain>
    </source>
</reference>
<name>A0A0P0WGP4_ORYSJ</name>
<proteinExistence type="predicted"/>
<reference evidence="1 2" key="2">
    <citation type="journal article" date="2013" name="Plant Cell Physiol.">
        <title>Rice Annotation Project Database (RAP-DB): an integrative and interactive database for rice genomics.</title>
        <authorList>
            <person name="Sakai H."/>
            <person name="Lee S.S."/>
            <person name="Tanaka T."/>
            <person name="Numa H."/>
            <person name="Kim J."/>
            <person name="Kawahara Y."/>
            <person name="Wakimoto H."/>
            <person name="Yang C.C."/>
            <person name="Iwamoto M."/>
            <person name="Abe T."/>
            <person name="Yamada Y."/>
            <person name="Muto A."/>
            <person name="Inokuchi H."/>
            <person name="Ikemura T."/>
            <person name="Matsumoto T."/>
            <person name="Sasaki T."/>
            <person name="Itoh T."/>
        </authorList>
    </citation>
    <scope>NUCLEOTIDE SEQUENCE [LARGE SCALE GENOMIC DNA]</scope>
    <source>
        <strain evidence="2">cv. Nipponbare</strain>
    </source>
</reference>
<dbReference type="Proteomes" id="UP000059680">
    <property type="component" value="Chromosome 4"/>
</dbReference>
<sequence length="102" mass="11131">MIIVRRWPCRAAAAVSCGGLWRQGHLVAVEDGVGEGAVALVLDGLPVVAEEPEEVLEDRGGLLLGETQLLHGLQRLPRPLRVRFRTHPSHLPSFLPIPASFR</sequence>
<evidence type="ECO:0000313" key="1">
    <source>
        <dbReference type="EMBL" id="BAS91805.1"/>
    </source>
</evidence>
<dbReference type="PaxDb" id="39947-A0A0P0WGP4"/>
<dbReference type="InParanoid" id="A0A0P0WGP4"/>
<protein>
    <submittedName>
        <fullName evidence="1">Os04g0692850 protein</fullName>
    </submittedName>
</protein>
<accession>A0A0P0WGP4</accession>
<gene>
    <name evidence="1" type="ordered locus">Os04g0692850</name>
    <name evidence="1" type="ORF">OSNPB_040692850</name>
</gene>
<reference evidence="1 2" key="3">
    <citation type="journal article" date="2013" name="Rice">
        <title>Improvement of the Oryza sativa Nipponbare reference genome using next generation sequence and optical map data.</title>
        <authorList>
            <person name="Kawahara Y."/>
            <person name="de la Bastide M."/>
            <person name="Hamilton J.P."/>
            <person name="Kanamori H."/>
            <person name="McCombie W.R."/>
            <person name="Ouyang S."/>
            <person name="Schwartz D.C."/>
            <person name="Tanaka T."/>
            <person name="Wu J."/>
            <person name="Zhou S."/>
            <person name="Childs K.L."/>
            <person name="Davidson R.M."/>
            <person name="Lin H."/>
            <person name="Quesada-Ocampo L."/>
            <person name="Vaillancourt B."/>
            <person name="Sakai H."/>
            <person name="Lee S.S."/>
            <person name="Kim J."/>
            <person name="Numa H."/>
            <person name="Itoh T."/>
            <person name="Buell C.R."/>
            <person name="Matsumoto T."/>
        </authorList>
    </citation>
    <scope>NUCLEOTIDE SEQUENCE [LARGE SCALE GENOMIC DNA]</scope>
    <source>
        <strain evidence="2">cv. Nipponbare</strain>
    </source>
</reference>
<feature type="non-terminal residue" evidence="1">
    <location>
        <position position="102"/>
    </location>
</feature>
<dbReference type="EMBL" id="AP014960">
    <property type="protein sequence ID" value="BAS91805.1"/>
    <property type="molecule type" value="Genomic_DNA"/>
</dbReference>
<keyword evidence="2" id="KW-1185">Reference proteome</keyword>